<sequence>MSRSEAAELGEKTNQTLRTQSAQDLLKHFAEEKQECDVESSLQPITANLRLMLKGKVAGYTVARRCLHSGISPPSPPNTTGN</sequence>
<accession>A0ABU7EA16</accession>
<reference evidence="1 2" key="1">
    <citation type="submission" date="2021-06" db="EMBL/GenBank/DDBJ databases">
        <authorList>
            <person name="Palmer J.M."/>
        </authorList>
    </citation>
    <scope>NUCLEOTIDE SEQUENCE [LARGE SCALE GENOMIC DNA]</scope>
    <source>
        <strain evidence="1 2">CL_MEX2019</strain>
        <tissue evidence="1">Muscle</tissue>
    </source>
</reference>
<evidence type="ECO:0000313" key="1">
    <source>
        <dbReference type="EMBL" id="MED6282624.1"/>
    </source>
</evidence>
<comment type="caution">
    <text evidence="1">The sequence shown here is derived from an EMBL/GenBank/DDBJ whole genome shotgun (WGS) entry which is preliminary data.</text>
</comment>
<keyword evidence="2" id="KW-1185">Reference proteome</keyword>
<proteinExistence type="predicted"/>
<gene>
    <name evidence="1" type="ORF">CHARACLAT_000557</name>
</gene>
<organism evidence="1 2">
    <name type="scientific">Characodon lateralis</name>
    <dbReference type="NCBI Taxonomy" id="208331"/>
    <lineage>
        <taxon>Eukaryota</taxon>
        <taxon>Metazoa</taxon>
        <taxon>Chordata</taxon>
        <taxon>Craniata</taxon>
        <taxon>Vertebrata</taxon>
        <taxon>Euteleostomi</taxon>
        <taxon>Actinopterygii</taxon>
        <taxon>Neopterygii</taxon>
        <taxon>Teleostei</taxon>
        <taxon>Neoteleostei</taxon>
        <taxon>Acanthomorphata</taxon>
        <taxon>Ovalentaria</taxon>
        <taxon>Atherinomorphae</taxon>
        <taxon>Cyprinodontiformes</taxon>
        <taxon>Goodeidae</taxon>
        <taxon>Characodon</taxon>
    </lineage>
</organism>
<dbReference type="Proteomes" id="UP001352852">
    <property type="component" value="Unassembled WGS sequence"/>
</dbReference>
<evidence type="ECO:0000313" key="2">
    <source>
        <dbReference type="Proteomes" id="UP001352852"/>
    </source>
</evidence>
<dbReference type="EMBL" id="JAHUTJ010049203">
    <property type="protein sequence ID" value="MED6282624.1"/>
    <property type="molecule type" value="Genomic_DNA"/>
</dbReference>
<name>A0ABU7EA16_9TELE</name>
<protein>
    <submittedName>
        <fullName evidence="1">Uncharacterized protein</fullName>
    </submittedName>
</protein>